<gene>
    <name evidence="1" type="ORF">JI435_030090</name>
</gene>
<dbReference type="EMBL" id="CP069027">
    <property type="protein sequence ID" value="QRC95306.1"/>
    <property type="molecule type" value="Genomic_DNA"/>
</dbReference>
<reference evidence="2" key="1">
    <citation type="journal article" date="2021" name="BMC Genomics">
        <title>Chromosome-level genome assembly and manually-curated proteome of model necrotroph Parastagonospora nodorum Sn15 reveals a genome-wide trove of candidate effector homologs, and redundancy of virulence-related functions within an accessory chromosome.</title>
        <authorList>
            <person name="Bertazzoni S."/>
            <person name="Jones D.A.B."/>
            <person name="Phan H.T."/>
            <person name="Tan K.-C."/>
            <person name="Hane J.K."/>
        </authorList>
    </citation>
    <scope>NUCLEOTIDE SEQUENCE [LARGE SCALE GENOMIC DNA]</scope>
    <source>
        <strain evidence="2">SN15 / ATCC MYA-4574 / FGSC 10173)</strain>
    </source>
</reference>
<name>A0A7U2EY88_PHANO</name>
<keyword evidence="2" id="KW-1185">Reference proteome</keyword>
<protein>
    <submittedName>
        <fullName evidence="1">Uncharacterized protein</fullName>
    </submittedName>
</protein>
<dbReference type="OrthoDB" id="3792443at2759"/>
<sequence>MFSTTAFPDDFLPSFSRLYVDSHIRVVSRDEDPRLGLQTDTYTFQRPPKYGQDDFPPLDSAQASDALEVTDTSGAYTYADVLKLSRTTGFDLFEFPPEVRELVWEAAMRAGGTFSNGIHLRSHVYRREEPDRPSFLPRVCFLSRSTRDETVAVFMRNASYIIASIHDNVFLRKFIASVPGGQLNIRELSFRNFDFFPEHDRETGVLNTEDSDLELAVHCEGLRTVHLTMGPRFIGYHVLDEDTGQYDHRFRSTEELVTKYHLRRLLDCERLRTVHWHGLWMTTEHERVLRGLANWVKAEFASRGRKTEYTVT</sequence>
<dbReference type="AlphaFoldDB" id="A0A7U2EY88"/>
<evidence type="ECO:0000313" key="1">
    <source>
        <dbReference type="EMBL" id="QRC95306.1"/>
    </source>
</evidence>
<dbReference type="VEuPathDB" id="FungiDB:JI435_030090"/>
<organism evidence="1 2">
    <name type="scientific">Phaeosphaeria nodorum (strain SN15 / ATCC MYA-4574 / FGSC 10173)</name>
    <name type="common">Glume blotch fungus</name>
    <name type="synonym">Parastagonospora nodorum</name>
    <dbReference type="NCBI Taxonomy" id="321614"/>
    <lineage>
        <taxon>Eukaryota</taxon>
        <taxon>Fungi</taxon>
        <taxon>Dikarya</taxon>
        <taxon>Ascomycota</taxon>
        <taxon>Pezizomycotina</taxon>
        <taxon>Dothideomycetes</taxon>
        <taxon>Pleosporomycetidae</taxon>
        <taxon>Pleosporales</taxon>
        <taxon>Pleosporineae</taxon>
        <taxon>Phaeosphaeriaceae</taxon>
        <taxon>Parastagonospora</taxon>
    </lineage>
</organism>
<proteinExistence type="predicted"/>
<accession>A0A7U2EY88</accession>
<dbReference type="RefSeq" id="XP_001793598.1">
    <property type="nucleotide sequence ID" value="XM_001793546.1"/>
</dbReference>
<dbReference type="KEGG" id="pno:SNOG_03009"/>
<dbReference type="Proteomes" id="UP000663193">
    <property type="component" value="Chromosome 5"/>
</dbReference>
<evidence type="ECO:0000313" key="2">
    <source>
        <dbReference type="Proteomes" id="UP000663193"/>
    </source>
</evidence>